<feature type="active site" evidence="4">
    <location>
        <position position="317"/>
    </location>
</feature>
<dbReference type="STRING" id="1003195.SCATT_43510"/>
<keyword evidence="3 9" id="KW-0456">Lyase</keyword>
<evidence type="ECO:0000313" key="10">
    <source>
        <dbReference type="Proteomes" id="UP000007842"/>
    </source>
</evidence>
<keyword evidence="10" id="KW-1185">Reference proteome</keyword>
<evidence type="ECO:0000259" key="8">
    <source>
        <dbReference type="Pfam" id="PF08124"/>
    </source>
</evidence>
<accession>F8JSJ7</accession>
<organism evidence="9 10">
    <name type="scientific">Streptantibioticus cattleyicolor (strain ATCC 35852 / DSM 46488 / JCM 4925 / NBRC 14057 / NRRL 8057)</name>
    <name type="common">Streptomyces cattleya</name>
    <dbReference type="NCBI Taxonomy" id="1003195"/>
    <lineage>
        <taxon>Bacteria</taxon>
        <taxon>Bacillati</taxon>
        <taxon>Actinomycetota</taxon>
        <taxon>Actinomycetes</taxon>
        <taxon>Kitasatosporales</taxon>
        <taxon>Streptomycetaceae</taxon>
        <taxon>Streptantibioticus</taxon>
    </lineage>
</organism>
<protein>
    <submittedName>
        <fullName evidence="9">Secreted lyase</fullName>
    </submittedName>
</protein>
<dbReference type="PANTHER" id="PTHR38481:SF1">
    <property type="entry name" value="HYALURONATE LYASE"/>
    <property type="match status" value="1"/>
</dbReference>
<dbReference type="PROSITE" id="PS51318">
    <property type="entry name" value="TAT"/>
    <property type="match status" value="1"/>
</dbReference>
<dbReference type="Pfam" id="PF08124">
    <property type="entry name" value="Lyase_8_N"/>
    <property type="match status" value="1"/>
</dbReference>
<evidence type="ECO:0000256" key="2">
    <source>
        <dbReference type="ARBA" id="ARBA00022729"/>
    </source>
</evidence>
<gene>
    <name evidence="9" type="ordered locus">SCATT_43510</name>
</gene>
<dbReference type="InterPro" id="IPR003159">
    <property type="entry name" value="Lyase_8_central_dom"/>
</dbReference>
<dbReference type="Pfam" id="PF02884">
    <property type="entry name" value="Lyase_8_C"/>
    <property type="match status" value="1"/>
</dbReference>
<name>F8JSJ7_STREN</name>
<dbReference type="SUPFAM" id="SSF74650">
    <property type="entry name" value="Galactose mutarotase-like"/>
    <property type="match status" value="1"/>
</dbReference>
<evidence type="ECO:0000256" key="3">
    <source>
        <dbReference type="ARBA" id="ARBA00023239"/>
    </source>
</evidence>
<dbReference type="OrthoDB" id="6636047at2"/>
<evidence type="ECO:0000256" key="1">
    <source>
        <dbReference type="ARBA" id="ARBA00006699"/>
    </source>
</evidence>
<dbReference type="InterPro" id="IPR014718">
    <property type="entry name" value="GH-type_carb-bd"/>
</dbReference>
<evidence type="ECO:0000256" key="5">
    <source>
        <dbReference type="SAM" id="SignalP"/>
    </source>
</evidence>
<dbReference type="AlphaFoldDB" id="F8JSJ7"/>
<reference evidence="10" key="1">
    <citation type="submission" date="2011-12" db="EMBL/GenBank/DDBJ databases">
        <title>Complete genome sequence of Streptomyces cattleya strain DSM 46488.</title>
        <authorList>
            <person name="Ou H.-Y."/>
            <person name="Li P."/>
            <person name="Zhao C."/>
            <person name="O'Hagan D."/>
            <person name="Deng Z."/>
        </authorList>
    </citation>
    <scope>NUCLEOTIDE SEQUENCE [LARGE SCALE GENOMIC DNA]</scope>
    <source>
        <strain evidence="10">ATCC 35852 / DSM 46488 / JCM 4925 / NBRC 14057 / NRRL 8057</strain>
    </source>
</reference>
<dbReference type="HOGENOM" id="CLU_004172_4_1_11"/>
<feature type="signal peptide" evidence="5">
    <location>
        <begin position="1"/>
        <end position="30"/>
    </location>
</feature>
<dbReference type="Proteomes" id="UP000007842">
    <property type="component" value="Chromosome"/>
</dbReference>
<dbReference type="InterPro" id="IPR011013">
    <property type="entry name" value="Gal_mutarotase_sf_dom"/>
</dbReference>
<dbReference type="KEGG" id="sct:SCAT_4363"/>
<dbReference type="SUPFAM" id="SSF48230">
    <property type="entry name" value="Chondroitin AC/alginate lyase"/>
    <property type="match status" value="1"/>
</dbReference>
<dbReference type="GO" id="GO:0030246">
    <property type="term" value="F:carbohydrate binding"/>
    <property type="evidence" value="ECO:0007669"/>
    <property type="project" value="InterPro"/>
</dbReference>
<dbReference type="GO" id="GO:0005576">
    <property type="term" value="C:extracellular region"/>
    <property type="evidence" value="ECO:0007669"/>
    <property type="project" value="InterPro"/>
</dbReference>
<sequence length="792" mass="83564">MAAASPSRRTFLAAVSGAALALGAPSVGHAAAGDEFDTLRLRWRDLILGTGYDPAAQPFAGALAALGATAAGYHAAMAPAAGSLWPDLPLAANSAHITSSWARLNAMAQAWAQPATGHTGDAELVAAVAKGMDHLYDQVYNERTSPYGNWWDWQIGSPRLSLDTAVLAHDALTAGQTARCVRAVDHFVPDSAVASYSGTSTGANRTDLCRVLAVRGLLGRTAAKLALARDALSPVFPYVTSGDGLYADGSFVQHTYVAYTGTYGEVQLDGLARLFALLAGSSWQVTDPARGHVFDAVEHAYAPFLHDGLVMDVVSGRAVSRGLAAGDPGGVPADDHLRGHAIMAHIVMLADSAGAARRDRWYGLVKGWVARDTYRPALTDPGLGVADLARLATAARSRVPARPEPVGHRLFAAMDRAVHRRPGWTAALSMCSRRIAYYETGNGENPCGWHTGDGMLTWWAGERGGGQYSDGFWPTVDPYRLPGTTVSRKRLADGAGGEWGAARPDTDWAGGTTDGEFAVTGQHLEGLDSTLTARKSWFWLADEVVCLGAGITCRDGTGMETVVDNRDLGAHGTPVLTVDGVRQPGAQGWTATFRHARWAHLDGHGGYLFPGGTRLSALREERTGTWRRINPGGSTEPVTRRYLTLWTPHGTDPSGAAYAYVLMPGASRDATAARAADRGHLRLLANSGRRQAVEVPALGVTAANFWTAGTAARLTVTAPAGVLLRRTGATARIHLAAPDRTGTPVRLRWAHPVRRVLSAGPGVEVVRTAPALEIAVDPGTACATRTVVVRTG</sequence>
<feature type="domain" description="Polysaccharide lyase family 8 central" evidence="6">
    <location>
        <begin position="408"/>
        <end position="667"/>
    </location>
</feature>
<dbReference type="GO" id="GO:0016837">
    <property type="term" value="F:carbon-oxygen lyase activity, acting on polysaccharides"/>
    <property type="evidence" value="ECO:0007669"/>
    <property type="project" value="UniProtKB-ARBA"/>
</dbReference>
<dbReference type="GO" id="GO:0005975">
    <property type="term" value="P:carbohydrate metabolic process"/>
    <property type="evidence" value="ECO:0007669"/>
    <property type="project" value="InterPro"/>
</dbReference>
<dbReference type="Gene3D" id="1.50.10.100">
    <property type="entry name" value="Chondroitin AC/alginate lyase"/>
    <property type="match status" value="1"/>
</dbReference>
<evidence type="ECO:0000256" key="4">
    <source>
        <dbReference type="PIRSR" id="PIRSR638970-1"/>
    </source>
</evidence>
<dbReference type="RefSeq" id="WP_014145075.1">
    <property type="nucleotide sequence ID" value="NC_016111.1"/>
</dbReference>
<dbReference type="PANTHER" id="PTHR38481">
    <property type="entry name" value="HYALURONATE LYASE"/>
    <property type="match status" value="1"/>
</dbReference>
<dbReference type="eggNOG" id="COG5492">
    <property type="taxonomic scope" value="Bacteria"/>
</dbReference>
<dbReference type="Gene3D" id="2.60.220.10">
    <property type="entry name" value="Polysaccharide lyase family 8-like, C-terminal"/>
    <property type="match status" value="1"/>
</dbReference>
<dbReference type="InterPro" id="IPR038970">
    <property type="entry name" value="Lyase_8"/>
</dbReference>
<dbReference type="InterPro" id="IPR008929">
    <property type="entry name" value="Chondroitin_lyas"/>
</dbReference>
<dbReference type="InterPro" id="IPR012970">
    <property type="entry name" value="Lyase_8_alpha_N"/>
</dbReference>
<dbReference type="Pfam" id="PF02278">
    <property type="entry name" value="Lyase_8"/>
    <property type="match status" value="1"/>
</dbReference>
<dbReference type="CDD" id="cd01083">
    <property type="entry name" value="GAG_Lyase"/>
    <property type="match status" value="1"/>
</dbReference>
<evidence type="ECO:0000259" key="6">
    <source>
        <dbReference type="Pfam" id="PF02278"/>
    </source>
</evidence>
<feature type="active site" evidence="4">
    <location>
        <position position="254"/>
    </location>
</feature>
<comment type="similarity">
    <text evidence="1">Belongs to the polysaccharide lyase 8 family.</text>
</comment>
<feature type="domain" description="Polysaccharide lyase 8 N-terminal alpha-helical" evidence="8">
    <location>
        <begin position="43"/>
        <end position="366"/>
    </location>
</feature>
<evidence type="ECO:0000313" key="9">
    <source>
        <dbReference type="EMBL" id="AEW96722.1"/>
    </source>
</evidence>
<feature type="domain" description="Polysaccharide lyase family 8 C-terminal" evidence="7">
    <location>
        <begin position="682"/>
        <end position="745"/>
    </location>
</feature>
<accession>G8WT16</accession>
<dbReference type="EMBL" id="CP003219">
    <property type="protein sequence ID" value="AEW96722.1"/>
    <property type="molecule type" value="Genomic_DNA"/>
</dbReference>
<dbReference type="InterPro" id="IPR006311">
    <property type="entry name" value="TAT_signal"/>
</dbReference>
<dbReference type="Gene3D" id="2.70.98.10">
    <property type="match status" value="1"/>
</dbReference>
<dbReference type="SUPFAM" id="SSF49863">
    <property type="entry name" value="Hyaluronate lyase-like, C-terminal domain"/>
    <property type="match status" value="1"/>
</dbReference>
<feature type="chain" id="PRO_5003373645" evidence="5">
    <location>
        <begin position="31"/>
        <end position="792"/>
    </location>
</feature>
<dbReference type="InterPro" id="IPR011071">
    <property type="entry name" value="Lyase_8-like_C"/>
</dbReference>
<dbReference type="PATRIC" id="fig|1003195.11.peg.5803"/>
<keyword evidence="2 5" id="KW-0732">Signal</keyword>
<evidence type="ECO:0000259" key="7">
    <source>
        <dbReference type="Pfam" id="PF02884"/>
    </source>
</evidence>
<feature type="active site" evidence="4">
    <location>
        <position position="263"/>
    </location>
</feature>
<proteinExistence type="inferred from homology"/>
<dbReference type="KEGG" id="scy:SCATT_43510"/>
<dbReference type="InterPro" id="IPR004103">
    <property type="entry name" value="Lyase_8_C"/>
</dbReference>